<dbReference type="eggNOG" id="arCOG03906">
    <property type="taxonomic scope" value="Archaea"/>
</dbReference>
<accession>L0HD93</accession>
<reference evidence="1 2" key="2">
    <citation type="journal article" date="2014" name="Genome Announc.">
        <title>Complete Genome Sequence of Methanoregula formicica SMSPT, a Mesophilic Hydrogenotrophic Methanogen Isolated from a Methanogenic Upflow Anaerobic Sludge Blanket Reactor.</title>
        <authorList>
            <person name="Yamamoto K."/>
            <person name="Tamaki H."/>
            <person name="Cadillo-Quiroz H."/>
            <person name="Imachi H."/>
            <person name="Kyrpides N."/>
            <person name="Woyke T."/>
            <person name="Goodwin L."/>
            <person name="Zinder S.H."/>
            <person name="Kamagata Y."/>
            <person name="Liu W.T."/>
        </authorList>
    </citation>
    <scope>NUCLEOTIDE SEQUENCE [LARGE SCALE GENOMIC DNA]</scope>
    <source>
        <strain evidence="2">DSM 22288 / NBRC 105244 / SMSP</strain>
    </source>
</reference>
<name>L0HD93_METFS</name>
<gene>
    <name evidence="1" type="ordered locus">Metfor_1642</name>
</gene>
<organism evidence="1 2">
    <name type="scientific">Methanoregula formicica (strain DSM 22288 / NBRC 105244 / SMSP)</name>
    <dbReference type="NCBI Taxonomy" id="593750"/>
    <lineage>
        <taxon>Archaea</taxon>
        <taxon>Methanobacteriati</taxon>
        <taxon>Methanobacteriota</taxon>
        <taxon>Stenosarchaea group</taxon>
        <taxon>Methanomicrobia</taxon>
        <taxon>Methanomicrobiales</taxon>
        <taxon>Methanoregulaceae</taxon>
        <taxon>Methanoregula</taxon>
    </lineage>
</organism>
<evidence type="ECO:0000313" key="1">
    <source>
        <dbReference type="EMBL" id="AGB02672.1"/>
    </source>
</evidence>
<dbReference type="STRING" id="593750.Metfor_1642"/>
<dbReference type="KEGG" id="mfo:Metfor_1642"/>
<dbReference type="InParanoid" id="L0HD93"/>
<dbReference type="Proteomes" id="UP000010824">
    <property type="component" value="Chromosome"/>
</dbReference>
<dbReference type="HOGENOM" id="CLU_929410_0_0_2"/>
<sequence length="299" mass="31302" precursor="true">MSPIKKIPVNPINRSLLVAVFFLAMALAIAAGCTAPAGTDNASEDISSVPVTSAALYRATINQPDALSGFVKMDTDIYNSGEVVEFTVINDGSGTLICAGNPPAFSVITQTPGGTWSTKMGSGQPDRAAGSALAPGASTRRYTFVTTGWEPGRYRIVHDCGIEREFLVRALPPATLPVTSSLTPVPDACPETNTTTTAPWIAIAEIGRPVAYQPFTIRGTTNLPAGEELVYTIFAVGEGDAGVSLDNQGSFRTTVIEGTCGTNTWEAHGEIQATGEFAIGIMGTDKTPSAIRKFTVIPE</sequence>
<evidence type="ECO:0000313" key="2">
    <source>
        <dbReference type="Proteomes" id="UP000010824"/>
    </source>
</evidence>
<dbReference type="AlphaFoldDB" id="L0HD93"/>
<reference evidence="2" key="1">
    <citation type="submission" date="2011-12" db="EMBL/GenBank/DDBJ databases">
        <title>Complete sequence of Methanoregula formicicum SMSP.</title>
        <authorList>
            <person name="Lucas S."/>
            <person name="Han J."/>
            <person name="Lapidus A."/>
            <person name="Cheng J.-F."/>
            <person name="Goodwin L."/>
            <person name="Pitluck S."/>
            <person name="Peters L."/>
            <person name="Ovchinnikova G."/>
            <person name="Teshima H."/>
            <person name="Detter J.C."/>
            <person name="Han C."/>
            <person name="Tapia R."/>
            <person name="Land M."/>
            <person name="Hauser L."/>
            <person name="Kyrpides N."/>
            <person name="Ivanova N."/>
            <person name="Pagani I."/>
            <person name="Imachi H."/>
            <person name="Tamaki H."/>
            <person name="Sekiguchi Y."/>
            <person name="Kamagata Y."/>
            <person name="Cadillo-Quiroz H."/>
            <person name="Zinder S."/>
            <person name="Liu W.-T."/>
            <person name="Woyke T."/>
        </authorList>
    </citation>
    <scope>NUCLEOTIDE SEQUENCE [LARGE SCALE GENOMIC DNA]</scope>
    <source>
        <strain evidence="2">DSM 22288 / NBRC 105244 / SMSP</strain>
    </source>
</reference>
<protein>
    <submittedName>
        <fullName evidence="1">Uncharacterized protein</fullName>
    </submittedName>
</protein>
<keyword evidence="2" id="KW-1185">Reference proteome</keyword>
<dbReference type="EMBL" id="CP003167">
    <property type="protein sequence ID" value="AGB02672.1"/>
    <property type="molecule type" value="Genomic_DNA"/>
</dbReference>
<dbReference type="PROSITE" id="PS51257">
    <property type="entry name" value="PROKAR_LIPOPROTEIN"/>
    <property type="match status" value="1"/>
</dbReference>
<proteinExistence type="predicted"/>